<dbReference type="InterPro" id="IPR038718">
    <property type="entry name" value="SNF2-like_sf"/>
</dbReference>
<evidence type="ECO:0000313" key="5">
    <source>
        <dbReference type="Proteomes" id="UP000587800"/>
    </source>
</evidence>
<keyword evidence="2" id="KW-0067">ATP-binding</keyword>
<dbReference type="GO" id="GO:0005524">
    <property type="term" value="F:ATP binding"/>
    <property type="evidence" value="ECO:0007669"/>
    <property type="project" value="InterPro"/>
</dbReference>
<evidence type="ECO:0000313" key="4">
    <source>
        <dbReference type="Proteomes" id="UP000561617"/>
    </source>
</evidence>
<gene>
    <name evidence="2" type="ORF">HCJ38_06265</name>
    <name evidence="3" type="ORF">HCJ59_08810</name>
</gene>
<protein>
    <submittedName>
        <fullName evidence="2">Helicase SNF2</fullName>
    </submittedName>
</protein>
<dbReference type="Gene3D" id="3.40.50.300">
    <property type="entry name" value="P-loop containing nucleotide triphosphate hydrolases"/>
    <property type="match status" value="1"/>
</dbReference>
<keyword evidence="2" id="KW-0378">Hydrolase</keyword>
<dbReference type="InterPro" id="IPR027417">
    <property type="entry name" value="P-loop_NTPase"/>
</dbReference>
<dbReference type="EMBL" id="JAASUB010000009">
    <property type="protein sequence ID" value="MBC1509987.1"/>
    <property type="molecule type" value="Genomic_DNA"/>
</dbReference>
<sequence>MTLLDNQQLAIEKLRQYKVGALFMKPGAGKTRVACELINEVEPDYVLWLTPFQTKENLANEIKKWDYHFPQDIVGIESLSNSDKLYLHCREKLKNSKNSYIIMDESLKIKNKHALRTQRAIKLARLANYRLIMNGTPLSRNILDLWSQLEFLSPKILNLSFSQFKKTFCEYVTITQLTETKKQSIDIIKKYHNLEYLYNLITPFIFSSSLDLKIDWHYIRHDYNIDEDLLKKYYELKEDYLQKAAAYTININFLEMSQVMQHSYCLSSEKFTITESLIADKEDTTIIFCKYKRSEEALLKAFPNVKVTTFAKSAYGLNLQAYNQIIYFDKTFDYSQRDQSERRIYRTGQINDCYYHDLSGNVGLDNIIDSNISQKTNLLHEIKKELSQKNSFEVIMNVF</sequence>
<comment type="caution">
    <text evidence="2">The sequence shown here is derived from an EMBL/GenBank/DDBJ whole genome shotgun (WGS) entry which is preliminary data.</text>
</comment>
<dbReference type="InterPro" id="IPR014001">
    <property type="entry name" value="Helicase_ATP-bd"/>
</dbReference>
<dbReference type="Gene3D" id="3.40.50.10810">
    <property type="entry name" value="Tandem AAA-ATPase domain"/>
    <property type="match status" value="1"/>
</dbReference>
<accession>A0A7X0X6M9</accession>
<dbReference type="SUPFAM" id="SSF52540">
    <property type="entry name" value="P-loop containing nucleoside triphosphate hydrolases"/>
    <property type="match status" value="2"/>
</dbReference>
<evidence type="ECO:0000259" key="1">
    <source>
        <dbReference type="PROSITE" id="PS51192"/>
    </source>
</evidence>
<dbReference type="Proteomes" id="UP000587800">
    <property type="component" value="Unassembled WGS sequence"/>
</dbReference>
<dbReference type="PANTHER" id="PTHR10799">
    <property type="entry name" value="SNF2/RAD54 HELICASE FAMILY"/>
    <property type="match status" value="1"/>
</dbReference>
<dbReference type="GO" id="GO:0004386">
    <property type="term" value="F:helicase activity"/>
    <property type="evidence" value="ECO:0007669"/>
    <property type="project" value="UniProtKB-KW"/>
</dbReference>
<reference evidence="4 5" key="1">
    <citation type="submission" date="2020-03" db="EMBL/GenBank/DDBJ databases">
        <title>Soil Listeria distribution.</title>
        <authorList>
            <person name="Liao J."/>
            <person name="Wiedmann M."/>
        </authorList>
    </citation>
    <scope>NUCLEOTIDE SEQUENCE [LARGE SCALE GENOMIC DNA]</scope>
    <source>
        <strain evidence="3 5">FSL L7-1515</strain>
        <strain evidence="2 4">FSL L7-1554</strain>
    </source>
</reference>
<organism evidence="2 4">
    <name type="scientific">Listeria immobilis</name>
    <dbReference type="NCBI Taxonomy" id="2713502"/>
    <lineage>
        <taxon>Bacteria</taxon>
        <taxon>Bacillati</taxon>
        <taxon>Bacillota</taxon>
        <taxon>Bacilli</taxon>
        <taxon>Bacillales</taxon>
        <taxon>Listeriaceae</taxon>
        <taxon>Listeria</taxon>
    </lineage>
</organism>
<keyword evidence="5" id="KW-1185">Reference proteome</keyword>
<feature type="domain" description="Helicase ATP-binding" evidence="1">
    <location>
        <begin position="11"/>
        <end position="155"/>
    </location>
</feature>
<dbReference type="InterPro" id="IPR000330">
    <property type="entry name" value="SNF2_N"/>
</dbReference>
<keyword evidence="2" id="KW-0347">Helicase</keyword>
<evidence type="ECO:0000313" key="2">
    <source>
        <dbReference type="EMBL" id="MBC1488618.1"/>
    </source>
</evidence>
<keyword evidence="2" id="KW-0547">Nucleotide-binding</keyword>
<name>A0A7X0X6M9_9LIST</name>
<dbReference type="Proteomes" id="UP000561617">
    <property type="component" value="Unassembled WGS sequence"/>
</dbReference>
<proteinExistence type="predicted"/>
<evidence type="ECO:0000313" key="3">
    <source>
        <dbReference type="EMBL" id="MBC1509987.1"/>
    </source>
</evidence>
<dbReference type="PROSITE" id="PS51192">
    <property type="entry name" value="HELICASE_ATP_BIND_1"/>
    <property type="match status" value="1"/>
</dbReference>
<dbReference type="EMBL" id="JAASTW010000006">
    <property type="protein sequence ID" value="MBC1488618.1"/>
    <property type="molecule type" value="Genomic_DNA"/>
</dbReference>
<dbReference type="AlphaFoldDB" id="A0A7X0X6M9"/>
<dbReference type="Pfam" id="PF00176">
    <property type="entry name" value="SNF2-rel_dom"/>
    <property type="match status" value="1"/>
</dbReference>
<dbReference type="RefSeq" id="WP_185380876.1">
    <property type="nucleotide sequence ID" value="NZ_JAASTU010000006.1"/>
</dbReference>